<keyword evidence="1" id="KW-0732">Signal</keyword>
<evidence type="ECO:0000313" key="2">
    <source>
        <dbReference type="EMBL" id="EOY33485.1"/>
    </source>
</evidence>
<feature type="signal peptide" evidence="1">
    <location>
        <begin position="1"/>
        <end position="21"/>
    </location>
</feature>
<gene>
    <name evidence="2" type="ORF">TCM_041458</name>
</gene>
<dbReference type="HOGENOM" id="CLU_001650_6_4_1"/>
<reference evidence="2 3" key="1">
    <citation type="journal article" date="2013" name="Genome Biol.">
        <title>The genome sequence of the most widely cultivated cacao type and its use to identify candidate genes regulating pod color.</title>
        <authorList>
            <person name="Motamayor J.C."/>
            <person name="Mockaitis K."/>
            <person name="Schmutz J."/>
            <person name="Haiminen N."/>
            <person name="Iii D.L."/>
            <person name="Cornejo O."/>
            <person name="Findley S.D."/>
            <person name="Zheng P."/>
            <person name="Utro F."/>
            <person name="Royaert S."/>
            <person name="Saski C."/>
            <person name="Jenkins J."/>
            <person name="Podicheti R."/>
            <person name="Zhao M."/>
            <person name="Scheffler B.E."/>
            <person name="Stack J.C."/>
            <person name="Feltus F.A."/>
            <person name="Mustiga G.M."/>
            <person name="Amores F."/>
            <person name="Phillips W."/>
            <person name="Marelli J.P."/>
            <person name="May G.D."/>
            <person name="Shapiro H."/>
            <person name="Ma J."/>
            <person name="Bustamante C.D."/>
            <person name="Schnell R.J."/>
            <person name="Main D."/>
            <person name="Gilbert D."/>
            <person name="Parida L."/>
            <person name="Kuhn D.N."/>
        </authorList>
    </citation>
    <scope>NUCLEOTIDE SEQUENCE [LARGE SCALE GENOMIC DNA]</scope>
    <source>
        <strain evidence="3">cv. Matina 1-6</strain>
    </source>
</reference>
<proteinExistence type="predicted"/>
<organism evidence="2 3">
    <name type="scientific">Theobroma cacao</name>
    <name type="common">Cacao</name>
    <name type="synonym">Cocoa</name>
    <dbReference type="NCBI Taxonomy" id="3641"/>
    <lineage>
        <taxon>Eukaryota</taxon>
        <taxon>Viridiplantae</taxon>
        <taxon>Streptophyta</taxon>
        <taxon>Embryophyta</taxon>
        <taxon>Tracheophyta</taxon>
        <taxon>Spermatophyta</taxon>
        <taxon>Magnoliopsida</taxon>
        <taxon>eudicotyledons</taxon>
        <taxon>Gunneridae</taxon>
        <taxon>Pentapetalae</taxon>
        <taxon>rosids</taxon>
        <taxon>malvids</taxon>
        <taxon>Malvales</taxon>
        <taxon>Malvaceae</taxon>
        <taxon>Byttnerioideae</taxon>
        <taxon>Theobroma</taxon>
    </lineage>
</organism>
<dbReference type="eggNOG" id="KOG0017">
    <property type="taxonomic scope" value="Eukaryota"/>
</dbReference>
<dbReference type="PANTHER" id="PTHR11439:SF511">
    <property type="match status" value="1"/>
</dbReference>
<protein>
    <submittedName>
        <fullName evidence="2">Uncharacterized protein</fullName>
    </submittedName>
</protein>
<dbReference type="AlphaFoldDB" id="A0A061GUF1"/>
<dbReference type="STRING" id="3641.A0A061GUF1"/>
<accession>A0A061GUF1</accession>
<dbReference type="EMBL" id="CM001887">
    <property type="protein sequence ID" value="EOY33485.1"/>
    <property type="molecule type" value="Genomic_DNA"/>
</dbReference>
<evidence type="ECO:0000313" key="3">
    <source>
        <dbReference type="Proteomes" id="UP000026915"/>
    </source>
</evidence>
<feature type="chain" id="PRO_5001599175" evidence="1">
    <location>
        <begin position="22"/>
        <end position="87"/>
    </location>
</feature>
<name>A0A061GUF1_THECC</name>
<sequence>MATTANEIVWIFGLLFGLGVSHPNPVSLFCDNQAALQIVANLVFHECTKHIEIYCYFIRQHIQFKILLPRLISSQYQLVDIFTKALG</sequence>
<evidence type="ECO:0000256" key="1">
    <source>
        <dbReference type="SAM" id="SignalP"/>
    </source>
</evidence>
<dbReference type="Gramene" id="EOY33485">
    <property type="protein sequence ID" value="EOY33485"/>
    <property type="gene ID" value="TCM_041458"/>
</dbReference>
<keyword evidence="3" id="KW-1185">Reference proteome</keyword>
<dbReference type="Proteomes" id="UP000026915">
    <property type="component" value="Chromosome 9"/>
</dbReference>
<dbReference type="CDD" id="cd09272">
    <property type="entry name" value="RNase_HI_RT_Ty1"/>
    <property type="match status" value="1"/>
</dbReference>
<dbReference type="PANTHER" id="PTHR11439">
    <property type="entry name" value="GAG-POL-RELATED RETROTRANSPOSON"/>
    <property type="match status" value="1"/>
</dbReference>
<dbReference type="OMA" id="TANEIVW"/>
<dbReference type="InParanoid" id="A0A061GUF1"/>